<dbReference type="RefSeq" id="WP_058184183.1">
    <property type="nucleotide sequence ID" value="NZ_LMTZ01000120.1"/>
</dbReference>
<organism evidence="13 14">
    <name type="scientific">Mastigocoleus testarum BC008</name>
    <dbReference type="NCBI Taxonomy" id="371196"/>
    <lineage>
        <taxon>Bacteria</taxon>
        <taxon>Bacillati</taxon>
        <taxon>Cyanobacteriota</taxon>
        <taxon>Cyanophyceae</taxon>
        <taxon>Nostocales</taxon>
        <taxon>Hapalosiphonaceae</taxon>
        <taxon>Mastigocoleus</taxon>
    </lineage>
</organism>
<evidence type="ECO:0000313" key="14">
    <source>
        <dbReference type="Proteomes" id="UP000053372"/>
    </source>
</evidence>
<keyword evidence="5" id="KW-0479">Metal-binding</keyword>
<dbReference type="InterPro" id="IPR001433">
    <property type="entry name" value="OxRdtase_FAD/NAD-bd"/>
</dbReference>
<evidence type="ECO:0000256" key="9">
    <source>
        <dbReference type="ARBA" id="ARBA00023014"/>
    </source>
</evidence>
<dbReference type="PROSITE" id="PS51384">
    <property type="entry name" value="FAD_FR"/>
    <property type="match status" value="1"/>
</dbReference>
<dbReference type="InterPro" id="IPR017927">
    <property type="entry name" value="FAD-bd_FR_type"/>
</dbReference>
<dbReference type="CDD" id="cd06215">
    <property type="entry name" value="FNR_iron_sulfur_binding_1"/>
    <property type="match status" value="1"/>
</dbReference>
<evidence type="ECO:0000256" key="5">
    <source>
        <dbReference type="ARBA" id="ARBA00022723"/>
    </source>
</evidence>
<keyword evidence="3" id="KW-0285">Flavoprotein</keyword>
<keyword evidence="14" id="KW-1185">Reference proteome</keyword>
<keyword evidence="7" id="KW-0560">Oxidoreductase</keyword>
<proteinExistence type="predicted"/>
<dbReference type="EMBL" id="LMTZ01000120">
    <property type="protein sequence ID" value="KST64527.1"/>
    <property type="molecule type" value="Genomic_DNA"/>
</dbReference>
<dbReference type="PANTHER" id="PTHR47354:SF6">
    <property type="entry name" value="NADH OXIDOREDUCTASE HCR"/>
    <property type="match status" value="1"/>
</dbReference>
<dbReference type="InterPro" id="IPR001709">
    <property type="entry name" value="Flavoprot_Pyr_Nucl_cyt_Rdtase"/>
</dbReference>
<dbReference type="SUPFAM" id="SSF63380">
    <property type="entry name" value="Riboflavin synthase domain-like"/>
    <property type="match status" value="1"/>
</dbReference>
<dbReference type="Gene3D" id="2.40.30.10">
    <property type="entry name" value="Translation factors"/>
    <property type="match status" value="1"/>
</dbReference>
<name>A0A0V7ZJY6_9CYAN</name>
<keyword evidence="4" id="KW-0001">2Fe-2S</keyword>
<dbReference type="InterPro" id="IPR008984">
    <property type="entry name" value="SMAD_FHA_dom_sf"/>
</dbReference>
<evidence type="ECO:0000313" key="13">
    <source>
        <dbReference type="EMBL" id="KST64527.1"/>
    </source>
</evidence>
<dbReference type="SMART" id="SM00240">
    <property type="entry name" value="FHA"/>
    <property type="match status" value="1"/>
</dbReference>
<evidence type="ECO:0000256" key="6">
    <source>
        <dbReference type="ARBA" id="ARBA00022827"/>
    </source>
</evidence>
<evidence type="ECO:0000259" key="12">
    <source>
        <dbReference type="PROSITE" id="PS51384"/>
    </source>
</evidence>
<evidence type="ECO:0000259" key="10">
    <source>
        <dbReference type="PROSITE" id="PS50006"/>
    </source>
</evidence>
<keyword evidence="8" id="KW-0408">Iron</keyword>
<evidence type="ECO:0000256" key="3">
    <source>
        <dbReference type="ARBA" id="ARBA00022630"/>
    </source>
</evidence>
<dbReference type="SUPFAM" id="SSF52343">
    <property type="entry name" value="Ferredoxin reductase-like, C-terminal NADP-linked domain"/>
    <property type="match status" value="1"/>
</dbReference>
<protein>
    <recommendedName>
        <fullName evidence="2">Ferredoxin--NADP reductase</fullName>
    </recommendedName>
</protein>
<dbReference type="PROSITE" id="PS51085">
    <property type="entry name" value="2FE2S_FER_2"/>
    <property type="match status" value="1"/>
</dbReference>
<evidence type="ECO:0000256" key="7">
    <source>
        <dbReference type="ARBA" id="ARBA00023002"/>
    </source>
</evidence>
<dbReference type="CDD" id="cd00060">
    <property type="entry name" value="FHA"/>
    <property type="match status" value="1"/>
</dbReference>
<keyword evidence="9" id="KW-0411">Iron-sulfur</keyword>
<dbReference type="Pfam" id="PF00498">
    <property type="entry name" value="FHA"/>
    <property type="match status" value="1"/>
</dbReference>
<dbReference type="InterPro" id="IPR008333">
    <property type="entry name" value="Cbr1-like_FAD-bd_dom"/>
</dbReference>
<dbReference type="Pfam" id="PF00111">
    <property type="entry name" value="Fer2"/>
    <property type="match status" value="1"/>
</dbReference>
<dbReference type="InterPro" id="IPR012675">
    <property type="entry name" value="Beta-grasp_dom_sf"/>
</dbReference>
<feature type="domain" description="FAD-binding FR-type" evidence="12">
    <location>
        <begin position="119"/>
        <end position="242"/>
    </location>
</feature>
<dbReference type="Gene3D" id="2.60.200.20">
    <property type="match status" value="1"/>
</dbReference>
<reference evidence="13 14" key="1">
    <citation type="journal article" date="2015" name="Genome Announc.">
        <title>Draft Genome of the Euendolithic (true boring) Cyanobacterium Mastigocoleus testarum strain BC008.</title>
        <authorList>
            <person name="Guida B.S."/>
            <person name="Garcia-Pichel F."/>
        </authorList>
    </citation>
    <scope>NUCLEOTIDE SEQUENCE [LARGE SCALE GENOMIC DNA]</scope>
    <source>
        <strain evidence="13 14">BC008</strain>
    </source>
</reference>
<dbReference type="SUPFAM" id="SSF54292">
    <property type="entry name" value="2Fe-2S ferredoxin-like"/>
    <property type="match status" value="1"/>
</dbReference>
<dbReference type="PROSITE" id="PS00197">
    <property type="entry name" value="2FE2S_FER_1"/>
    <property type="match status" value="1"/>
</dbReference>
<dbReference type="Pfam" id="PF00175">
    <property type="entry name" value="NAD_binding_1"/>
    <property type="match status" value="1"/>
</dbReference>
<dbReference type="AlphaFoldDB" id="A0A0V7ZJY6"/>
<evidence type="ECO:0000256" key="1">
    <source>
        <dbReference type="ARBA" id="ARBA00001974"/>
    </source>
</evidence>
<evidence type="ECO:0000256" key="2">
    <source>
        <dbReference type="ARBA" id="ARBA00013903"/>
    </source>
</evidence>
<dbReference type="InterPro" id="IPR000253">
    <property type="entry name" value="FHA_dom"/>
</dbReference>
<dbReference type="PRINTS" id="PR00371">
    <property type="entry name" value="FPNCR"/>
</dbReference>
<comment type="caution">
    <text evidence="13">The sequence shown here is derived from an EMBL/GenBank/DDBJ whole genome shotgun (WGS) entry which is preliminary data.</text>
</comment>
<dbReference type="PROSITE" id="PS50006">
    <property type="entry name" value="FHA_DOMAIN"/>
    <property type="match status" value="1"/>
</dbReference>
<evidence type="ECO:0000256" key="4">
    <source>
        <dbReference type="ARBA" id="ARBA00022714"/>
    </source>
</evidence>
<dbReference type="SUPFAM" id="SSF49879">
    <property type="entry name" value="SMAD/FHA domain"/>
    <property type="match status" value="1"/>
</dbReference>
<sequence>MKIIAFNHLTGVLKESVISPKRGNLQLYLIGRYPGCDLILNSPKVSRVHAIILRFEENYYFIDLASSNGSRINNQGVEFKQKYILNAGDTVRISDFVILFEEINHKSQPYWFLKPKNTNTSKEATLNSNDQLILHCSQVIDETHDVKTFRLVSSQPKLFDNYKPGQFVTLDLEINGKPVKRSYSISSTPSRPHNLEITVKRVPSPADALNIPAGLVSNWLHDRFTVNSPLKVSPAMGNFTCFDHTNEKLLFISAGSGITPMMSMSRWLYDLKADADVIFIHSAKTVRDIIFCQELELMASRYPKFQLAITLTGSHHPTWSAYTGRLNKSMLQKIAPDFKERTAYVCGPDGFRSNVKEALKEIKFPMSSYHEESFGSAKKQKKVLSSAKPEIQRQSEFFCANTIQATTSKIVDQASNSQITDVVVFTKSQKEIVCDPEETILEAAQRERIELPYGCKMGACGQCKLYKLSGKVLYEEDVNCEEDHVLTCIAKAKGRVIIED</sequence>
<dbReference type="PANTHER" id="PTHR47354">
    <property type="entry name" value="NADH OXIDOREDUCTASE HCR"/>
    <property type="match status" value="1"/>
</dbReference>
<gene>
    <name evidence="13" type="ORF">BC008_18030</name>
</gene>
<dbReference type="InterPro" id="IPR001041">
    <property type="entry name" value="2Fe-2S_ferredoxin-type"/>
</dbReference>
<dbReference type="GO" id="GO:0051537">
    <property type="term" value="F:2 iron, 2 sulfur cluster binding"/>
    <property type="evidence" value="ECO:0007669"/>
    <property type="project" value="UniProtKB-KW"/>
</dbReference>
<comment type="cofactor">
    <cofactor evidence="1">
        <name>FAD</name>
        <dbReference type="ChEBI" id="CHEBI:57692"/>
    </cofactor>
</comment>
<evidence type="ECO:0000256" key="8">
    <source>
        <dbReference type="ARBA" id="ARBA00023004"/>
    </source>
</evidence>
<dbReference type="Gene3D" id="3.10.20.30">
    <property type="match status" value="1"/>
</dbReference>
<dbReference type="Proteomes" id="UP000053372">
    <property type="component" value="Unassembled WGS sequence"/>
</dbReference>
<feature type="domain" description="FHA" evidence="10">
    <location>
        <begin position="28"/>
        <end position="77"/>
    </location>
</feature>
<dbReference type="Pfam" id="PF00970">
    <property type="entry name" value="FAD_binding_6"/>
    <property type="match status" value="1"/>
</dbReference>
<dbReference type="GO" id="GO:0016491">
    <property type="term" value="F:oxidoreductase activity"/>
    <property type="evidence" value="ECO:0007669"/>
    <property type="project" value="UniProtKB-KW"/>
</dbReference>
<evidence type="ECO:0000259" key="11">
    <source>
        <dbReference type="PROSITE" id="PS51085"/>
    </source>
</evidence>
<keyword evidence="6" id="KW-0274">FAD</keyword>
<dbReference type="InterPro" id="IPR050415">
    <property type="entry name" value="MRET"/>
</dbReference>
<dbReference type="Gene3D" id="3.40.50.80">
    <property type="entry name" value="Nucleotide-binding domain of ferredoxin-NADP reductase (FNR) module"/>
    <property type="match status" value="1"/>
</dbReference>
<dbReference type="InterPro" id="IPR006058">
    <property type="entry name" value="2Fe2S_fd_BS"/>
</dbReference>
<dbReference type="InterPro" id="IPR017938">
    <property type="entry name" value="Riboflavin_synthase-like_b-brl"/>
</dbReference>
<dbReference type="InterPro" id="IPR039261">
    <property type="entry name" value="FNR_nucleotide-bd"/>
</dbReference>
<accession>A0A0V7ZJY6</accession>
<dbReference type="OrthoDB" id="9801223at2"/>
<dbReference type="CDD" id="cd00207">
    <property type="entry name" value="fer2"/>
    <property type="match status" value="1"/>
</dbReference>
<dbReference type="InterPro" id="IPR036010">
    <property type="entry name" value="2Fe-2S_ferredoxin-like_sf"/>
</dbReference>
<dbReference type="GO" id="GO:0046872">
    <property type="term" value="F:metal ion binding"/>
    <property type="evidence" value="ECO:0007669"/>
    <property type="project" value="UniProtKB-KW"/>
</dbReference>
<feature type="domain" description="2Fe-2S ferredoxin-type" evidence="11">
    <location>
        <begin position="420"/>
        <end position="500"/>
    </location>
</feature>